<dbReference type="AlphaFoldDB" id="A0A497XNY7"/>
<evidence type="ECO:0000256" key="1">
    <source>
        <dbReference type="ARBA" id="ARBA00023118"/>
    </source>
</evidence>
<sequence length="244" mass="28180">MRFLISLSNLNPEPAHIRLDYRGRFISLMKRVFGTGEFSQEKPRPYTFAVYLGKDAKIIDGHFTGIKNIKLRFSTGDSVVGVKFYNGILRLKKEDYIHNIGTGRFRIELIKPEKEKPITGIFKTLSPVVVERIGFNDSKNPKERYTIPSEPNFEESLLENLIRRYRTIKGREPSINSFRFESVKIREEVIRHYGGVVRGFIGSFRIVSDSEELLRFIYLYGLGLRTGQGFGYLEVEDGKTNLRA</sequence>
<dbReference type="OrthoDB" id="45555at2"/>
<evidence type="ECO:0000313" key="3">
    <source>
        <dbReference type="EMBL" id="RLJ70686.1"/>
    </source>
</evidence>
<dbReference type="GO" id="GO:0016788">
    <property type="term" value="F:hydrolase activity, acting on ester bonds"/>
    <property type="evidence" value="ECO:0007669"/>
    <property type="project" value="InterPro"/>
</dbReference>
<feature type="domain" description="CRISPR associated protein Cas6 C-terminal" evidence="2">
    <location>
        <begin position="115"/>
        <end position="235"/>
    </location>
</feature>
<dbReference type="EMBL" id="RCCJ01000001">
    <property type="protein sequence ID" value="RLJ70686.1"/>
    <property type="molecule type" value="Genomic_DNA"/>
</dbReference>
<dbReference type="RefSeq" id="WP_121010760.1">
    <property type="nucleotide sequence ID" value="NZ_RCCJ01000001.1"/>
</dbReference>
<protein>
    <submittedName>
        <fullName evidence="3">CRISPR-associated Cas6 family protein</fullName>
    </submittedName>
</protein>
<dbReference type="Pfam" id="PF01881">
    <property type="entry name" value="Cas_Cas6_C"/>
    <property type="match status" value="1"/>
</dbReference>
<dbReference type="Proteomes" id="UP000267841">
    <property type="component" value="Unassembled WGS sequence"/>
</dbReference>
<reference evidence="3 4" key="1">
    <citation type="submission" date="2018-10" db="EMBL/GenBank/DDBJ databases">
        <title>Genomic Encyclopedia of Archaeal and Bacterial Type Strains, Phase II (KMG-II): from individual species to whole genera.</title>
        <authorList>
            <person name="Goeker M."/>
        </authorList>
    </citation>
    <scope>NUCLEOTIDE SEQUENCE [LARGE SCALE GENOMIC DNA]</scope>
    <source>
        <strain evidence="3 4">DSM 16510</strain>
    </source>
</reference>
<dbReference type="InterPro" id="IPR049435">
    <property type="entry name" value="Cas_Cas6_C"/>
</dbReference>
<dbReference type="InterPro" id="IPR045747">
    <property type="entry name" value="CRISPR-assoc_prot_Cas6_N_sf"/>
</dbReference>
<accession>A0A497XNY7</accession>
<evidence type="ECO:0000313" key="4">
    <source>
        <dbReference type="Proteomes" id="UP000267841"/>
    </source>
</evidence>
<comment type="caution">
    <text evidence="3">The sequence shown here is derived from an EMBL/GenBank/DDBJ whole genome shotgun (WGS) entry which is preliminary data.</text>
</comment>
<keyword evidence="1" id="KW-0051">Antiviral defense</keyword>
<dbReference type="GO" id="GO:0051607">
    <property type="term" value="P:defense response to virus"/>
    <property type="evidence" value="ECO:0007669"/>
    <property type="project" value="UniProtKB-KW"/>
</dbReference>
<evidence type="ECO:0000259" key="2">
    <source>
        <dbReference type="Pfam" id="PF01881"/>
    </source>
</evidence>
<proteinExistence type="predicted"/>
<organism evidence="3 4">
    <name type="scientific">Hydrogenivirga caldilitoris</name>
    <dbReference type="NCBI Taxonomy" id="246264"/>
    <lineage>
        <taxon>Bacteria</taxon>
        <taxon>Pseudomonadati</taxon>
        <taxon>Aquificota</taxon>
        <taxon>Aquificia</taxon>
        <taxon>Aquificales</taxon>
        <taxon>Aquificaceae</taxon>
        <taxon>Hydrogenivirga</taxon>
    </lineage>
</organism>
<dbReference type="NCBIfam" id="TIGR01877">
    <property type="entry name" value="cas_cas6"/>
    <property type="match status" value="1"/>
</dbReference>
<dbReference type="InterPro" id="IPR010156">
    <property type="entry name" value="CRISPR-assoc_prot_Cas6"/>
</dbReference>
<keyword evidence="4" id="KW-1185">Reference proteome</keyword>
<dbReference type="PANTHER" id="PTHR36984">
    <property type="entry name" value="CRISPR-ASSOCIATED ENDORIBONUCLEASE CAS6 1"/>
    <property type="match status" value="1"/>
</dbReference>
<name>A0A497XNY7_9AQUI</name>
<dbReference type="CDD" id="cd21140">
    <property type="entry name" value="Cas6_I-like"/>
    <property type="match status" value="1"/>
</dbReference>
<dbReference type="Gene3D" id="3.30.70.1890">
    <property type="match status" value="1"/>
</dbReference>
<dbReference type="PANTHER" id="PTHR36984:SF3">
    <property type="entry name" value="CRISPR-ASSOCIATED ENDORIBONUCLEASE CAS6"/>
    <property type="match status" value="1"/>
</dbReference>
<gene>
    <name evidence="3" type="ORF">BCF55_0967</name>
</gene>
<dbReference type="Gene3D" id="3.30.70.1900">
    <property type="match status" value="1"/>
</dbReference>